<feature type="region of interest" description="Disordered" evidence="5">
    <location>
        <begin position="511"/>
        <end position="549"/>
    </location>
</feature>
<feature type="region of interest" description="Disordered" evidence="5">
    <location>
        <begin position="471"/>
        <end position="492"/>
    </location>
</feature>
<evidence type="ECO:0000313" key="9">
    <source>
        <dbReference type="Proteomes" id="UP000193986"/>
    </source>
</evidence>
<dbReference type="PANTHER" id="PTHR14030">
    <property type="entry name" value="MITOTIC CHECKPOINT SERINE/THREONINE-PROTEIN KINASE BUB1"/>
    <property type="match status" value="1"/>
</dbReference>
<dbReference type="InterPro" id="IPR008271">
    <property type="entry name" value="Ser/Thr_kinase_AS"/>
</dbReference>
<comment type="subcellular location">
    <subcellularLocation>
        <location evidence="1">Chromosome</location>
        <location evidence="1">Centromere</location>
        <location evidence="1">Kinetochore</location>
    </subcellularLocation>
</comment>
<proteinExistence type="predicted"/>
<dbReference type="GO" id="GO:0032991">
    <property type="term" value="C:protein-containing complex"/>
    <property type="evidence" value="ECO:0007669"/>
    <property type="project" value="UniProtKB-ARBA"/>
</dbReference>
<feature type="region of interest" description="Disordered" evidence="5">
    <location>
        <begin position="882"/>
        <end position="909"/>
    </location>
</feature>
<dbReference type="InterPro" id="IPR013212">
    <property type="entry name" value="Mad3/Bub1_I"/>
</dbReference>
<evidence type="ECO:0008006" key="10">
    <source>
        <dbReference type="Google" id="ProtNLM"/>
    </source>
</evidence>
<feature type="compositionally biased region" description="Pro residues" evidence="5">
    <location>
        <begin position="387"/>
        <end position="396"/>
    </location>
</feature>
<evidence type="ECO:0000259" key="6">
    <source>
        <dbReference type="PROSITE" id="PS50011"/>
    </source>
</evidence>
<feature type="compositionally biased region" description="Pro residues" evidence="5">
    <location>
        <begin position="7"/>
        <end position="19"/>
    </location>
</feature>
<dbReference type="AlphaFoldDB" id="A0A1Y2B9S6"/>
<dbReference type="Proteomes" id="UP000193986">
    <property type="component" value="Unassembled WGS sequence"/>
</dbReference>
<dbReference type="PROSITE" id="PS51489">
    <property type="entry name" value="BUB1_N"/>
    <property type="match status" value="1"/>
</dbReference>
<dbReference type="STRING" id="71784.A0A1Y2B9S6"/>
<organism evidence="8 9">
    <name type="scientific">Naematelia encephala</name>
    <dbReference type="NCBI Taxonomy" id="71784"/>
    <lineage>
        <taxon>Eukaryota</taxon>
        <taxon>Fungi</taxon>
        <taxon>Dikarya</taxon>
        <taxon>Basidiomycota</taxon>
        <taxon>Agaricomycotina</taxon>
        <taxon>Tremellomycetes</taxon>
        <taxon>Tremellales</taxon>
        <taxon>Naemateliaceae</taxon>
        <taxon>Naematelia</taxon>
    </lineage>
</organism>
<feature type="domain" description="Protein kinase" evidence="6">
    <location>
        <begin position="919"/>
        <end position="1257"/>
    </location>
</feature>
<feature type="region of interest" description="Disordered" evidence="5">
    <location>
        <begin position="378"/>
        <end position="425"/>
    </location>
</feature>
<comment type="caution">
    <text evidence="8">The sequence shown here is derived from an EMBL/GenBank/DDBJ whole genome shotgun (WGS) entry which is preliminary data.</text>
</comment>
<evidence type="ECO:0000256" key="4">
    <source>
        <dbReference type="ARBA" id="ARBA00023328"/>
    </source>
</evidence>
<dbReference type="GO" id="GO:0000776">
    <property type="term" value="C:kinetochore"/>
    <property type="evidence" value="ECO:0007669"/>
    <property type="project" value="UniProtKB-KW"/>
</dbReference>
<evidence type="ECO:0000256" key="1">
    <source>
        <dbReference type="ARBA" id="ARBA00004629"/>
    </source>
</evidence>
<feature type="compositionally biased region" description="Acidic residues" evidence="5">
    <location>
        <begin position="519"/>
        <end position="536"/>
    </location>
</feature>
<dbReference type="GO" id="GO:0007094">
    <property type="term" value="P:mitotic spindle assembly checkpoint signaling"/>
    <property type="evidence" value="ECO:0007669"/>
    <property type="project" value="InterPro"/>
</dbReference>
<dbReference type="InterPro" id="IPR015661">
    <property type="entry name" value="Bub1/Mad3"/>
</dbReference>
<dbReference type="FunCoup" id="A0A1Y2B9S6">
    <property type="interactions" value="148"/>
</dbReference>
<dbReference type="OrthoDB" id="248495at2759"/>
<name>A0A1Y2B9S6_9TREE</name>
<dbReference type="EMBL" id="MCFC01000014">
    <property type="protein sequence ID" value="ORY31588.1"/>
    <property type="molecule type" value="Genomic_DNA"/>
</dbReference>
<dbReference type="GO" id="GO:0004672">
    <property type="term" value="F:protein kinase activity"/>
    <property type="evidence" value="ECO:0007669"/>
    <property type="project" value="InterPro"/>
</dbReference>
<dbReference type="SMART" id="SM00777">
    <property type="entry name" value="Mad3_BUB1_I"/>
    <property type="match status" value="1"/>
</dbReference>
<feature type="domain" description="BUB1 N-terminal" evidence="7">
    <location>
        <begin position="73"/>
        <end position="234"/>
    </location>
</feature>
<dbReference type="GO" id="GO:0005634">
    <property type="term" value="C:nucleus"/>
    <property type="evidence" value="ECO:0007669"/>
    <property type="project" value="TreeGrafter"/>
</dbReference>
<dbReference type="GO" id="GO:0051754">
    <property type="term" value="P:meiotic sister chromatid cohesion, centromeric"/>
    <property type="evidence" value="ECO:0007669"/>
    <property type="project" value="TreeGrafter"/>
</dbReference>
<feature type="region of interest" description="Disordered" evidence="5">
    <location>
        <begin position="221"/>
        <end position="240"/>
    </location>
</feature>
<gene>
    <name evidence="8" type="ORF">BCR39DRAFT_558055</name>
</gene>
<dbReference type="PROSITE" id="PS50011">
    <property type="entry name" value="PROTEIN_KINASE_DOM"/>
    <property type="match status" value="1"/>
</dbReference>
<dbReference type="Gene3D" id="1.10.510.10">
    <property type="entry name" value="Transferase(Phosphotransferase) domain 1"/>
    <property type="match status" value="1"/>
</dbReference>
<dbReference type="InterPro" id="IPR011009">
    <property type="entry name" value="Kinase-like_dom_sf"/>
</dbReference>
<dbReference type="SUPFAM" id="SSF56112">
    <property type="entry name" value="Protein kinase-like (PK-like)"/>
    <property type="match status" value="1"/>
</dbReference>
<keyword evidence="2" id="KW-0158">Chromosome</keyword>
<dbReference type="SMART" id="SM00220">
    <property type="entry name" value="S_TKc"/>
    <property type="match status" value="1"/>
</dbReference>
<dbReference type="Pfam" id="PF08311">
    <property type="entry name" value="Mad3_BUB1_I"/>
    <property type="match status" value="1"/>
</dbReference>
<sequence>MDAVRTPRPPQRPNSPPLTTPTTDFVLIESQKENIRPLASGRSAATLSTVFEKDAAADAALQAGHDRFRRDIDEAERRDREGEDMADGIQDLLDIYNQYVLFTVQHHPSSDTHLVPLLESTTRRFVADARYSQDVRYLKLWVMYTRHIVDRREDIWAFLESRDIGTRHAVFYEEWASSCETLGRKKKADEIYRLGIARRATPIERLKSRHQAFLARIMLPPGGSVPEDDPVPPPTAARTPGRAVLGTVASGTIAGTSQLAPAQRLSQAPNGAKMEVFTDENGVPEEGNDAEWAEFGTRDGRRKENTVDAGPWKGETMPQSAARLRVAPRTPKVEVFKDSGNDNEAVRSAAEVFTRLAQPPTEAELLKTDPLRHYGTTSIRTSAPDIPVLPAPPSARKPPRAPKQARPLGLPWECPTDGPEVKDSKGKLERRMFDWASVYKGSEEWSFEEVRARQRGLLGKEWKGDVKSWETAWHQPGSSTPKMKEKRAMPSPTVNTKLAAAEVAMMFDQTIHGSKIPDSDSDSEDGSGSDEEDENAVPESAPTPLPAPRVATISMLTPGGAMIPPTPTPAQGHISIHRPFEPVKAFADENAVPPSASKPKFNIFNDTPAKTPLAPSSSSKPPRAFGVFQEESPAIVEQTPRRPLSNNVFATPALSEKVPVRQALATAITEEEGNEEADDPEDEVGERVGEENEYHVDINDDPDQGADGGRAYRMRHFQVNTMTPITERTNEFTTRSSLRGTSVDADEALVLSQPVEITNALSAVVEEDERETRSAKSSMSPRTTHFPGVGDPSGAFDRSGSCDSDFKLPEGFTIHGQTERLAHTMVVVDEATTPAEKESRLPNPCNPVDDNVLAVLLNHISPPLSVLPGFHDHRAETSQRLESLNKYAKSKSRRSSSSNSRTSLAPEEAMPLDLAGKRFEVQDKIGEGGYGFVFLGVDVQVRQAQDDADSDDGEDDETDASLVAIKVEQPTAIWEAVVLDRLHRKLDARSRASIVRSRELYAFRDESFLLLDYSSQGTLLNIVNKASQLGIAPATAGSPPAVDELVAMFFTIELLRLVTGLHGAGFLHGDVKIDNCLVRLEGVSGDWSATYDPSGAHGWAGKGVTLIDFGRSVDLSLWPAGEAQRFVGDWKTDERDCPAMRAGTGWSWDVDYWGLAGVTYCLLFGKYLSTERDDVDGKWRISTPLKRYWQQNLWNRLFNALLNPETIRIGQMPISEELDQIRQDMEIWLAENCQKGGKSLKSMLKKIELGAVMTRKA</sequence>
<feature type="compositionally biased region" description="Acidic residues" evidence="5">
    <location>
        <begin position="669"/>
        <end position="684"/>
    </location>
</feature>
<dbReference type="InParanoid" id="A0A1Y2B9S6"/>
<keyword evidence="4" id="KW-0137">Centromere</keyword>
<protein>
    <recommendedName>
        <fullName evidence="10">Mad3/BUB1 homology region 1-domain-containing protein</fullName>
    </recommendedName>
</protein>
<dbReference type="PROSITE" id="PS00108">
    <property type="entry name" value="PROTEIN_KINASE_ST"/>
    <property type="match status" value="1"/>
</dbReference>
<evidence type="ECO:0000313" key="8">
    <source>
        <dbReference type="EMBL" id="ORY31588.1"/>
    </source>
</evidence>
<dbReference type="Gene3D" id="1.25.40.430">
    <property type="match status" value="1"/>
</dbReference>
<evidence type="ECO:0000256" key="5">
    <source>
        <dbReference type="SAM" id="MobiDB-lite"/>
    </source>
</evidence>
<feature type="region of interest" description="Disordered" evidence="5">
    <location>
        <begin position="1"/>
        <end position="23"/>
    </location>
</feature>
<evidence type="ECO:0000259" key="7">
    <source>
        <dbReference type="PROSITE" id="PS51489"/>
    </source>
</evidence>
<reference evidence="8 9" key="1">
    <citation type="submission" date="2016-07" db="EMBL/GenBank/DDBJ databases">
        <title>Pervasive Adenine N6-methylation of Active Genes in Fungi.</title>
        <authorList>
            <consortium name="DOE Joint Genome Institute"/>
            <person name="Mondo S.J."/>
            <person name="Dannebaum R.O."/>
            <person name="Kuo R.C."/>
            <person name="Labutti K."/>
            <person name="Haridas S."/>
            <person name="Kuo A."/>
            <person name="Salamov A."/>
            <person name="Ahrendt S.R."/>
            <person name="Lipzen A."/>
            <person name="Sullivan W."/>
            <person name="Andreopoulos W.B."/>
            <person name="Clum A."/>
            <person name="Lindquist E."/>
            <person name="Daum C."/>
            <person name="Ramamoorthy G.K."/>
            <person name="Gryganskyi A."/>
            <person name="Culley D."/>
            <person name="Magnuson J.K."/>
            <person name="James T.Y."/>
            <person name="O'Malley M.A."/>
            <person name="Stajich J.E."/>
            <person name="Spatafora J.W."/>
            <person name="Visel A."/>
            <person name="Grigoriev I.V."/>
        </authorList>
    </citation>
    <scope>NUCLEOTIDE SEQUENCE [LARGE SCALE GENOMIC DNA]</scope>
    <source>
        <strain evidence="8 9">68-887.2</strain>
    </source>
</reference>
<dbReference type="GO" id="GO:0005524">
    <property type="term" value="F:ATP binding"/>
    <property type="evidence" value="ECO:0007669"/>
    <property type="project" value="InterPro"/>
</dbReference>
<feature type="region of interest" description="Disordered" evidence="5">
    <location>
        <begin position="590"/>
        <end position="622"/>
    </location>
</feature>
<feature type="compositionally biased region" description="Basic and acidic residues" evidence="5">
    <location>
        <begin position="685"/>
        <end position="698"/>
    </location>
</feature>
<feature type="region of interest" description="Disordered" evidence="5">
    <location>
        <begin position="765"/>
        <end position="794"/>
    </location>
</feature>
<evidence type="ECO:0000256" key="2">
    <source>
        <dbReference type="ARBA" id="ARBA00022454"/>
    </source>
</evidence>
<feature type="region of interest" description="Disordered" evidence="5">
    <location>
        <begin position="669"/>
        <end position="709"/>
    </location>
</feature>
<dbReference type="InterPro" id="IPR000719">
    <property type="entry name" value="Prot_kinase_dom"/>
</dbReference>
<keyword evidence="3" id="KW-0995">Kinetochore</keyword>
<accession>A0A1Y2B9S6</accession>
<evidence type="ECO:0000256" key="3">
    <source>
        <dbReference type="ARBA" id="ARBA00022838"/>
    </source>
</evidence>
<dbReference type="PANTHER" id="PTHR14030:SF4">
    <property type="entry name" value="BUB1 KINASE, ISOFORM A-RELATED"/>
    <property type="match status" value="1"/>
</dbReference>
<keyword evidence="9" id="KW-1185">Reference proteome</keyword>